<dbReference type="Gene3D" id="3.30.40.10">
    <property type="entry name" value="Zinc/RING finger domain, C3HC4 (zinc finger)"/>
    <property type="match status" value="1"/>
</dbReference>
<evidence type="ECO:0000256" key="1">
    <source>
        <dbReference type="ARBA" id="ARBA00004123"/>
    </source>
</evidence>
<dbReference type="Proteomes" id="UP000799437">
    <property type="component" value="Unassembled WGS sequence"/>
</dbReference>
<feature type="region of interest" description="Disordered" evidence="7">
    <location>
        <begin position="446"/>
        <end position="472"/>
    </location>
</feature>
<dbReference type="InterPro" id="IPR011011">
    <property type="entry name" value="Znf_FYVE_PHD"/>
</dbReference>
<feature type="compositionally biased region" description="Polar residues" evidence="7">
    <location>
        <begin position="108"/>
        <end position="123"/>
    </location>
</feature>
<dbReference type="InterPro" id="IPR001965">
    <property type="entry name" value="Znf_PHD"/>
</dbReference>
<feature type="compositionally biased region" description="Basic residues" evidence="7">
    <location>
        <begin position="191"/>
        <end position="209"/>
    </location>
</feature>
<keyword evidence="3 6" id="KW-0863">Zinc-finger</keyword>
<dbReference type="InterPro" id="IPR037869">
    <property type="entry name" value="Spp1/CFP1"/>
</dbReference>
<dbReference type="Pfam" id="PF00628">
    <property type="entry name" value="PHD"/>
    <property type="match status" value="1"/>
</dbReference>
<feature type="region of interest" description="Disordered" evidence="7">
    <location>
        <begin position="1"/>
        <end position="267"/>
    </location>
</feature>
<feature type="compositionally biased region" description="Polar residues" evidence="7">
    <location>
        <begin position="256"/>
        <end position="266"/>
    </location>
</feature>
<feature type="compositionally biased region" description="Basic and acidic residues" evidence="7">
    <location>
        <begin position="154"/>
        <end position="172"/>
    </location>
</feature>
<dbReference type="PROSITE" id="PS01359">
    <property type="entry name" value="ZF_PHD_1"/>
    <property type="match status" value="1"/>
</dbReference>
<dbReference type="GeneID" id="54485030"/>
<evidence type="ECO:0000256" key="6">
    <source>
        <dbReference type="PROSITE-ProRule" id="PRU00146"/>
    </source>
</evidence>
<keyword evidence="2" id="KW-0479">Metal-binding</keyword>
<evidence type="ECO:0000256" key="5">
    <source>
        <dbReference type="ARBA" id="ARBA00023242"/>
    </source>
</evidence>
<protein>
    <recommendedName>
        <fullName evidence="8">PHD-type domain-containing protein</fullName>
    </recommendedName>
</protein>
<dbReference type="SUPFAM" id="SSF57903">
    <property type="entry name" value="FYVE/PHD zinc finger"/>
    <property type="match status" value="1"/>
</dbReference>
<evidence type="ECO:0000313" key="9">
    <source>
        <dbReference type="EMBL" id="KAF2757912.1"/>
    </source>
</evidence>
<dbReference type="PROSITE" id="PS50016">
    <property type="entry name" value="ZF_PHD_2"/>
    <property type="match status" value="1"/>
</dbReference>
<organism evidence="9 10">
    <name type="scientific">Pseudovirgaria hyperparasitica</name>
    <dbReference type="NCBI Taxonomy" id="470096"/>
    <lineage>
        <taxon>Eukaryota</taxon>
        <taxon>Fungi</taxon>
        <taxon>Dikarya</taxon>
        <taxon>Ascomycota</taxon>
        <taxon>Pezizomycotina</taxon>
        <taxon>Dothideomycetes</taxon>
        <taxon>Dothideomycetes incertae sedis</taxon>
        <taxon>Acrospermales</taxon>
        <taxon>Acrospermaceae</taxon>
        <taxon>Pseudovirgaria</taxon>
    </lineage>
</organism>
<feature type="compositionally biased region" description="Polar residues" evidence="7">
    <location>
        <begin position="49"/>
        <end position="74"/>
    </location>
</feature>
<sequence>MSSNPANLLNPTLKSEPSQQSSDTDGTRHNNAPDAEVNNTAYDAADALASNSQPGSDVAHTSSSSVQIAANNDSPFGRAAFHNPSPLHPTSAVDTLREPGYDRDEVLSAQTRLPSPLTNNPDISLQPEISGCLTPTKIKPEPSRDDTPTIADDETLRTVTDLHNEHGLRVGNKDTPTTIPDTKPAMASATSKKRPKSSKKGPGKRPSKKQKLDVDGAGTNNIPLSRSATPSRGFKGAAAKSNKTSQAGTPAGASPASYSNQLSSDVDASDTTEDDLIYCICRGKDDHTWMVGCEACDEWFHSRCVELRKEDHELLLYKFTCPACEAEGKGHTIWKPMCRREGCKRPAYENEKGERSKYCSEACGIEFFSNVVRAVSRLHAPNTATQKKRALAAKRKGNATDALDFDLDNSDDEYEAPPRGGVIRARDLKALVTSVPDISEFQRLGSGILSPPATPSGAMNDANGKGTSETTTTYPLTAHESTRVSELRRQQAKLTNESSRLKDREKFISMIRERANQWAEGEGIKTKTQICGWDTRLRWNEAEFELWRNNAYGRACLDGNTWDPSAEDLERARVAHAAAVKVDHHGDVDMTDDDGAKPADSLSQEYSEPMDESAWCHKKQCTLHRGWQKLHTHELRFEQGEIAQGRKILANEEKEIRERAMVRWRRDKVGEGLDRESSTTEKRNREGWAEVVG</sequence>
<reference evidence="9" key="1">
    <citation type="journal article" date="2020" name="Stud. Mycol.">
        <title>101 Dothideomycetes genomes: a test case for predicting lifestyles and emergence of pathogens.</title>
        <authorList>
            <person name="Haridas S."/>
            <person name="Albert R."/>
            <person name="Binder M."/>
            <person name="Bloem J."/>
            <person name="Labutti K."/>
            <person name="Salamov A."/>
            <person name="Andreopoulos B."/>
            <person name="Baker S."/>
            <person name="Barry K."/>
            <person name="Bills G."/>
            <person name="Bluhm B."/>
            <person name="Cannon C."/>
            <person name="Castanera R."/>
            <person name="Culley D."/>
            <person name="Daum C."/>
            <person name="Ezra D."/>
            <person name="Gonzalez J."/>
            <person name="Henrissat B."/>
            <person name="Kuo A."/>
            <person name="Liang C."/>
            <person name="Lipzen A."/>
            <person name="Lutzoni F."/>
            <person name="Magnuson J."/>
            <person name="Mondo S."/>
            <person name="Nolan M."/>
            <person name="Ohm R."/>
            <person name="Pangilinan J."/>
            <person name="Park H.-J."/>
            <person name="Ramirez L."/>
            <person name="Alfaro M."/>
            <person name="Sun H."/>
            <person name="Tritt A."/>
            <person name="Yoshinaga Y."/>
            <person name="Zwiers L.-H."/>
            <person name="Turgeon B."/>
            <person name="Goodwin S."/>
            <person name="Spatafora J."/>
            <person name="Crous P."/>
            <person name="Grigoriev I."/>
        </authorList>
    </citation>
    <scope>NUCLEOTIDE SEQUENCE</scope>
    <source>
        <strain evidence="9">CBS 121739</strain>
    </source>
</reference>
<gene>
    <name evidence="9" type="ORF">EJ05DRAFT_476205</name>
</gene>
<evidence type="ECO:0000256" key="4">
    <source>
        <dbReference type="ARBA" id="ARBA00022833"/>
    </source>
</evidence>
<dbReference type="GO" id="GO:0048188">
    <property type="term" value="C:Set1C/COMPASS complex"/>
    <property type="evidence" value="ECO:0007669"/>
    <property type="project" value="InterPro"/>
</dbReference>
<keyword evidence="5" id="KW-0539">Nucleus</keyword>
<dbReference type="EMBL" id="ML996572">
    <property type="protein sequence ID" value="KAF2757912.1"/>
    <property type="molecule type" value="Genomic_DNA"/>
</dbReference>
<keyword evidence="10" id="KW-1185">Reference proteome</keyword>
<feature type="compositionally biased region" description="Basic and acidic residues" evidence="7">
    <location>
        <begin position="95"/>
        <end position="106"/>
    </location>
</feature>
<feature type="region of interest" description="Disordered" evidence="7">
    <location>
        <begin position="584"/>
        <end position="606"/>
    </location>
</feature>
<feature type="region of interest" description="Disordered" evidence="7">
    <location>
        <begin position="667"/>
        <end position="693"/>
    </location>
</feature>
<dbReference type="PANTHER" id="PTHR46174">
    <property type="entry name" value="CXXC-TYPE ZINC FINGER PROTEIN 1"/>
    <property type="match status" value="1"/>
</dbReference>
<dbReference type="OrthoDB" id="436852at2759"/>
<dbReference type="InterPro" id="IPR019787">
    <property type="entry name" value="Znf_PHD-finger"/>
</dbReference>
<dbReference type="PANTHER" id="PTHR46174:SF1">
    <property type="entry name" value="CXXC-TYPE ZINC FINGER PROTEIN 1"/>
    <property type="match status" value="1"/>
</dbReference>
<feature type="compositionally biased region" description="Low complexity" evidence="7">
    <location>
        <begin position="173"/>
        <end position="184"/>
    </location>
</feature>
<dbReference type="GO" id="GO:0045893">
    <property type="term" value="P:positive regulation of DNA-templated transcription"/>
    <property type="evidence" value="ECO:0007669"/>
    <property type="project" value="TreeGrafter"/>
</dbReference>
<evidence type="ECO:0000313" key="10">
    <source>
        <dbReference type="Proteomes" id="UP000799437"/>
    </source>
</evidence>
<dbReference type="InterPro" id="IPR013083">
    <property type="entry name" value="Znf_RING/FYVE/PHD"/>
</dbReference>
<dbReference type="InterPro" id="IPR019786">
    <property type="entry name" value="Zinc_finger_PHD-type_CS"/>
</dbReference>
<comment type="subcellular location">
    <subcellularLocation>
        <location evidence="1">Nucleus</location>
    </subcellularLocation>
</comment>
<feature type="compositionally biased region" description="Polar residues" evidence="7">
    <location>
        <begin position="1"/>
        <end position="24"/>
    </location>
</feature>
<evidence type="ECO:0000256" key="2">
    <source>
        <dbReference type="ARBA" id="ARBA00022723"/>
    </source>
</evidence>
<dbReference type="GO" id="GO:0008270">
    <property type="term" value="F:zinc ion binding"/>
    <property type="evidence" value="ECO:0007669"/>
    <property type="project" value="UniProtKB-KW"/>
</dbReference>
<dbReference type="AlphaFoldDB" id="A0A6A6W4V9"/>
<dbReference type="SMART" id="SM00249">
    <property type="entry name" value="PHD"/>
    <property type="match status" value="1"/>
</dbReference>
<evidence type="ECO:0000256" key="7">
    <source>
        <dbReference type="SAM" id="MobiDB-lite"/>
    </source>
</evidence>
<feature type="compositionally biased region" description="Polar residues" evidence="7">
    <location>
        <begin position="218"/>
        <end position="230"/>
    </location>
</feature>
<accession>A0A6A6W4V9</accession>
<dbReference type="RefSeq" id="XP_033600363.1">
    <property type="nucleotide sequence ID" value="XM_033743976.1"/>
</dbReference>
<feature type="domain" description="PHD-type" evidence="8">
    <location>
        <begin position="276"/>
        <end position="327"/>
    </location>
</feature>
<keyword evidence="4" id="KW-0862">Zinc</keyword>
<evidence type="ECO:0000259" key="8">
    <source>
        <dbReference type="PROSITE" id="PS50016"/>
    </source>
</evidence>
<feature type="compositionally biased region" description="Basic and acidic residues" evidence="7">
    <location>
        <begin position="138"/>
        <end position="147"/>
    </location>
</feature>
<evidence type="ECO:0000256" key="3">
    <source>
        <dbReference type="ARBA" id="ARBA00022771"/>
    </source>
</evidence>
<proteinExistence type="predicted"/>
<name>A0A6A6W4V9_9PEZI</name>